<gene>
    <name evidence="1" type="ORF">HHE01_00530</name>
</gene>
<dbReference type="EMBL" id="CDMK01000003">
    <property type="protein sequence ID" value="CRI35055.1"/>
    <property type="molecule type" value="Genomic_DNA"/>
</dbReference>
<evidence type="ECO:0000313" key="2">
    <source>
        <dbReference type="Proteomes" id="UP000046090"/>
    </source>
</evidence>
<dbReference type="RefSeq" id="WP_015106681.1">
    <property type="nucleotide sequence ID" value="NZ_AP026684.1"/>
</dbReference>
<dbReference type="AlphaFoldDB" id="A0A0K2YDH6"/>
<organism evidence="1 2">
    <name type="scientific">Helicobacter heilmannii</name>
    <dbReference type="NCBI Taxonomy" id="35817"/>
    <lineage>
        <taxon>Bacteria</taxon>
        <taxon>Pseudomonadati</taxon>
        <taxon>Campylobacterota</taxon>
        <taxon>Epsilonproteobacteria</taxon>
        <taxon>Campylobacterales</taxon>
        <taxon>Helicobacteraceae</taxon>
        <taxon>Helicobacter</taxon>
    </lineage>
</organism>
<accession>A0A0K2YDH6</accession>
<keyword evidence="2" id="KW-1185">Reference proteome</keyword>
<dbReference type="GeneID" id="78824005"/>
<protein>
    <submittedName>
        <fullName evidence="1">Uncharacterized protein</fullName>
    </submittedName>
</protein>
<evidence type="ECO:0000313" key="1">
    <source>
        <dbReference type="EMBL" id="CRI35055.1"/>
    </source>
</evidence>
<name>A0A0K2YDH6_HELHE</name>
<dbReference type="Proteomes" id="UP000046090">
    <property type="component" value="Unassembled WGS sequence"/>
</dbReference>
<proteinExistence type="predicted"/>
<reference evidence="2" key="1">
    <citation type="submission" date="2014-12" db="EMBL/GenBank/DDBJ databases">
        <authorList>
            <person name="Smet A."/>
        </authorList>
    </citation>
    <scope>NUCLEOTIDE SEQUENCE [LARGE SCALE GENOMIC DNA]</scope>
</reference>
<sequence>MSQKYFENIAKDRRDRFLKQHMSEIEKSFNKGLKLIITKMEN</sequence>